<accession>U2PR02</accession>
<organism evidence="1 2">
    <name type="scientific">Eubacterium ramulus ATCC 29099</name>
    <dbReference type="NCBI Taxonomy" id="1256908"/>
    <lineage>
        <taxon>Bacteria</taxon>
        <taxon>Bacillati</taxon>
        <taxon>Bacillota</taxon>
        <taxon>Clostridia</taxon>
        <taxon>Eubacteriales</taxon>
        <taxon>Eubacteriaceae</taxon>
        <taxon>Eubacterium</taxon>
    </lineage>
</organism>
<dbReference type="AlphaFoldDB" id="U2PR02"/>
<dbReference type="HOGENOM" id="CLU_065107_0_0_9"/>
<name>U2PR02_EUBRA</name>
<reference evidence="1 2" key="1">
    <citation type="submission" date="2013-06" db="EMBL/GenBank/DDBJ databases">
        <authorList>
            <person name="Weinstock G."/>
            <person name="Sodergren E."/>
            <person name="Lobos E.A."/>
            <person name="Fulton L."/>
            <person name="Fulton R."/>
            <person name="Courtney L."/>
            <person name="Fronick C."/>
            <person name="O'Laughlin M."/>
            <person name="Godfrey J."/>
            <person name="Wilson R.M."/>
            <person name="Miner T."/>
            <person name="Farmer C."/>
            <person name="Delehaunty K."/>
            <person name="Cordes M."/>
            <person name="Minx P."/>
            <person name="Tomlinson C."/>
            <person name="Chen J."/>
            <person name="Wollam A."/>
            <person name="Pepin K.H."/>
            <person name="Bhonagiri V."/>
            <person name="Zhang X."/>
            <person name="Warren W."/>
            <person name="Mitreva M."/>
            <person name="Mardis E.R."/>
            <person name="Wilson R.K."/>
        </authorList>
    </citation>
    <scope>NUCLEOTIDE SEQUENCE [LARGE SCALE GENOMIC DNA]</scope>
    <source>
        <strain evidence="1 2">ATCC 29099</strain>
    </source>
</reference>
<gene>
    <name evidence="1" type="ORF">HMPREF0373_01868</name>
</gene>
<dbReference type="eggNOG" id="ENOG502Z9AE">
    <property type="taxonomic scope" value="Bacteria"/>
</dbReference>
<sequence length="350" mass="38733">MEESMKSLYELVAPYDSVSLIGMCKNAGKTTTLNQLIAELKRNGVSFGATSVGRDGESTDLVTNTVKPGIFVYKGTIVATAADLLKYCDTTREILCSTGIYTPMGEIIIFRARTDGFVQIAGPSMTSQLAEVSELIRPYGVDKILIDGALGRKSLCSRKVSQSTILCTGASYHKSMATVVRDTAYTCEILQLPQAPFEVPEELWNQNDMKYIPVTDPEHIVLPQERITPEKVWRRGAENPPEYMVVQGGLTDAMVKTLIMSNTDLKGKKMVLLDGSKILLSSDMYEKLQIKGLRFEVADALQLLGVTINPFSAYGFHFDKDEFMQKMSAAIDVPVYNVRDEYRKSMGELA</sequence>
<comment type="caution">
    <text evidence="1">The sequence shown here is derived from an EMBL/GenBank/DDBJ whole genome shotgun (WGS) entry which is preliminary data.</text>
</comment>
<keyword evidence="2" id="KW-1185">Reference proteome</keyword>
<dbReference type="Proteomes" id="UP000016608">
    <property type="component" value="Unassembled WGS sequence"/>
</dbReference>
<evidence type="ECO:0000313" key="1">
    <source>
        <dbReference type="EMBL" id="ERK46214.1"/>
    </source>
</evidence>
<dbReference type="PATRIC" id="fig|1256908.3.peg.1731"/>
<proteinExistence type="predicted"/>
<dbReference type="EMBL" id="AWVJ01000115">
    <property type="protein sequence ID" value="ERK46214.1"/>
    <property type="molecule type" value="Genomic_DNA"/>
</dbReference>
<evidence type="ECO:0000313" key="2">
    <source>
        <dbReference type="Proteomes" id="UP000016608"/>
    </source>
</evidence>
<protein>
    <submittedName>
        <fullName evidence="1">Uncharacterized protein</fullName>
    </submittedName>
</protein>